<sequence>MSASKDFYINLLKSENLYDRLDGWNKIDYLIDNGILTKKEIESLLGNFEFLLYNEDETVALHAFKLLDKLIHYGILEINERLRNRIVELVTKPQLDNWWVGEEMISKGILNPSDLSDKLDLFFNFLRLQNADQIDAWALARNLVKDDVIEKSLLKPYVKNILVLLKSDDMHLRFNSWLTASDLVKDGIANPEDFLEVREYLVQLLKSDYFDDLSKIYEKYASDFLDIMTKLGILNSSEN</sequence>
<dbReference type="AlphaFoldDB" id="A0A6A9QUF0"/>
<gene>
    <name evidence="1" type="ORF">GC250_08390</name>
</gene>
<comment type="caution">
    <text evidence="1">The sequence shown here is derived from an EMBL/GenBank/DDBJ whole genome shotgun (WGS) entry which is preliminary data.</text>
</comment>
<proteinExistence type="predicted"/>
<protein>
    <submittedName>
        <fullName evidence="1">Uncharacterized protein</fullName>
    </submittedName>
</protein>
<accession>A0A6A9QUF0</accession>
<name>A0A6A9QUF0_SULME</name>
<reference evidence="1 2" key="1">
    <citation type="submission" date="2019-10" db="EMBL/GenBank/DDBJ databases">
        <title>Sequencing and Assembly of Multiple Reported Metal-Biooxidizing Members of the Extremely Thermoacidophilic Archaeal Family Sulfolobaceae.</title>
        <authorList>
            <person name="Counts J.A."/>
            <person name="Kelly R.M."/>
        </authorList>
    </citation>
    <scope>NUCLEOTIDE SEQUENCE [LARGE SCALE GENOMIC DNA]</scope>
    <source>
        <strain evidence="1 2">DSM 6482</strain>
    </source>
</reference>
<dbReference type="EMBL" id="WGGD01000005">
    <property type="protein sequence ID" value="MUN29453.1"/>
    <property type="molecule type" value="Genomic_DNA"/>
</dbReference>
<dbReference type="Proteomes" id="UP000470772">
    <property type="component" value="Unassembled WGS sequence"/>
</dbReference>
<keyword evidence="2" id="KW-1185">Reference proteome</keyword>
<organism evidence="1 2">
    <name type="scientific">Sulfuracidifex metallicus DSM 6482 = JCM 9184</name>
    <dbReference type="NCBI Taxonomy" id="523847"/>
    <lineage>
        <taxon>Archaea</taxon>
        <taxon>Thermoproteota</taxon>
        <taxon>Thermoprotei</taxon>
        <taxon>Sulfolobales</taxon>
        <taxon>Sulfolobaceae</taxon>
        <taxon>Sulfuracidifex</taxon>
    </lineage>
</organism>
<evidence type="ECO:0000313" key="2">
    <source>
        <dbReference type="Proteomes" id="UP000470772"/>
    </source>
</evidence>
<evidence type="ECO:0000313" key="1">
    <source>
        <dbReference type="EMBL" id="MUN29453.1"/>
    </source>
</evidence>
<dbReference type="RefSeq" id="WP_156017034.1">
    <property type="nucleotide sequence ID" value="NZ_WGGD01000005.1"/>
</dbReference>